<evidence type="ECO:0000313" key="1">
    <source>
        <dbReference type="EMBL" id="CAF4966939.1"/>
    </source>
</evidence>
<feature type="non-terminal residue" evidence="1">
    <location>
        <position position="67"/>
    </location>
</feature>
<comment type="caution">
    <text evidence="1">The sequence shown here is derived from an EMBL/GenBank/DDBJ whole genome shotgun (WGS) entry which is preliminary data.</text>
</comment>
<reference evidence="1" key="1">
    <citation type="submission" date="2021-02" db="EMBL/GenBank/DDBJ databases">
        <authorList>
            <person name="Nowell W R."/>
        </authorList>
    </citation>
    <scope>NUCLEOTIDE SEQUENCE</scope>
</reference>
<accession>A0A821YN24</accession>
<organism evidence="1 2">
    <name type="scientific">Rotaria socialis</name>
    <dbReference type="NCBI Taxonomy" id="392032"/>
    <lineage>
        <taxon>Eukaryota</taxon>
        <taxon>Metazoa</taxon>
        <taxon>Spiralia</taxon>
        <taxon>Gnathifera</taxon>
        <taxon>Rotifera</taxon>
        <taxon>Eurotatoria</taxon>
        <taxon>Bdelloidea</taxon>
        <taxon>Philodinida</taxon>
        <taxon>Philodinidae</taxon>
        <taxon>Rotaria</taxon>
    </lineage>
</organism>
<protein>
    <submittedName>
        <fullName evidence="1">Uncharacterized protein</fullName>
    </submittedName>
</protein>
<name>A0A821YN24_9BILA</name>
<dbReference type="Proteomes" id="UP000663838">
    <property type="component" value="Unassembled WGS sequence"/>
</dbReference>
<dbReference type="AlphaFoldDB" id="A0A821YN24"/>
<gene>
    <name evidence="1" type="ORF">TOA249_LOCUS34431</name>
</gene>
<dbReference type="EMBL" id="CAJOBS010019709">
    <property type="protein sequence ID" value="CAF4966939.1"/>
    <property type="molecule type" value="Genomic_DNA"/>
</dbReference>
<evidence type="ECO:0000313" key="2">
    <source>
        <dbReference type="Proteomes" id="UP000663838"/>
    </source>
</evidence>
<sequence>MKPQHRENIKVQPPSNLPGWVIPLFKQHQKAGGSSLNRIAWDIKSASLPKVTLKAYDMRFEQFDKDD</sequence>
<proteinExistence type="predicted"/>